<dbReference type="GO" id="GO:0005737">
    <property type="term" value="C:cytoplasm"/>
    <property type="evidence" value="ECO:0007669"/>
    <property type="project" value="TreeGrafter"/>
</dbReference>
<feature type="binding site" evidence="4">
    <location>
        <position position="138"/>
    </location>
    <ligand>
        <name>a divalent metal cation</name>
        <dbReference type="ChEBI" id="CHEBI:60240"/>
        <label>1</label>
    </ligand>
</feature>
<name>A0A1B2E5H1_9BACL</name>
<protein>
    <recommendedName>
        <fullName evidence="2">GTP cyclohydrolase 1 type 2 homolog</fullName>
    </recommendedName>
</protein>
<evidence type="ECO:0000256" key="2">
    <source>
        <dbReference type="ARBA" id="ARBA00022112"/>
    </source>
</evidence>
<dbReference type="EMBL" id="CP016809">
    <property type="protein sequence ID" value="ANY75211.1"/>
    <property type="molecule type" value="Genomic_DNA"/>
</dbReference>
<gene>
    <name evidence="5" type="ORF">BBD41_23020</name>
</gene>
<reference evidence="5" key="1">
    <citation type="submission" date="2016-08" db="EMBL/GenBank/DDBJ databases">
        <title>Complete Genome Seqeunce of Paenibacillus sp. nov. IHBB 9852 from high altitute lake of Indian trans-Himalayas.</title>
        <authorList>
            <person name="Kiran S."/>
            <person name="Swarnkar M.K."/>
            <person name="Rana A."/>
            <person name="Tewari R."/>
            <person name="Gulati A."/>
        </authorList>
    </citation>
    <scope>NUCLEOTIDE SEQUENCE [LARGE SCALE GENOMIC DNA]</scope>
    <source>
        <strain evidence="5">IHBB 9852</strain>
    </source>
</reference>
<dbReference type="PANTHER" id="PTHR13799:SF14">
    <property type="entry name" value="GTP CYCLOHYDROLASE 1 TYPE 2 HOMOLOG"/>
    <property type="match status" value="1"/>
</dbReference>
<dbReference type="PANTHER" id="PTHR13799">
    <property type="entry name" value="NGG1 INTERACTING FACTOR 3"/>
    <property type="match status" value="1"/>
</dbReference>
<comment type="similarity">
    <text evidence="1">Belongs to the GTP cyclohydrolase I type 2/NIF3 family.</text>
</comment>
<evidence type="ECO:0000256" key="3">
    <source>
        <dbReference type="ARBA" id="ARBA00022723"/>
    </source>
</evidence>
<accession>A0A1B2E5H1</accession>
<evidence type="ECO:0000256" key="4">
    <source>
        <dbReference type="PIRSR" id="PIRSR602678-1"/>
    </source>
</evidence>
<sequence length="304" mass="35151">MELLHDVQRKLDVFFDVYQLDKDPAFSRFIPMVYDPIGFDWKAKFEEDFTQRFNGLMMKGSPELQRIFLASFPTDEILLQFIEEADEGDLLFMHHPIPMECGDPQGEWGRGFLPITPSLLDEISRRQLSIYTCHAPLDYNRKIGTSISITEALGGKIVDEFCPYGNGFAGLICDITLTSTDELIDRLLPLFEIPYVDFEGKKHKRIQRIAIIAGCGDVVSDMREAERKGAQAYVTGEIHCHIHNDYGKSKYNRMKEYVEETQMSLIGLSHAASEFFVMKTQMLQWIEQEMNVEVQLLRQSKWWV</sequence>
<dbReference type="Gene3D" id="3.40.1390.30">
    <property type="entry name" value="NIF3 (NGG1p interacting factor 3)-like"/>
    <property type="match status" value="2"/>
</dbReference>
<feature type="binding site" evidence="4">
    <location>
        <position position="94"/>
    </location>
    <ligand>
        <name>a divalent metal cation</name>
        <dbReference type="ChEBI" id="CHEBI:60240"/>
        <label>1</label>
    </ligand>
</feature>
<feature type="binding site" evidence="4">
    <location>
        <position position="270"/>
    </location>
    <ligand>
        <name>a divalent metal cation</name>
        <dbReference type="ChEBI" id="CHEBI:60240"/>
        <label>1</label>
    </ligand>
</feature>
<evidence type="ECO:0000313" key="5">
    <source>
        <dbReference type="EMBL" id="ANY75211.1"/>
    </source>
</evidence>
<dbReference type="RefSeq" id="WP_099478873.1">
    <property type="nucleotide sequence ID" value="NZ_CP016809.1"/>
</dbReference>
<dbReference type="GO" id="GO:0046872">
    <property type="term" value="F:metal ion binding"/>
    <property type="evidence" value="ECO:0007669"/>
    <property type="project" value="UniProtKB-KW"/>
</dbReference>
<dbReference type="InterPro" id="IPR002678">
    <property type="entry name" value="DUF34/NIF3"/>
</dbReference>
<keyword evidence="3 4" id="KW-0479">Metal-binding</keyword>
<organism evidence="5">
    <name type="scientific">Paenibacillus ihbetae</name>
    <dbReference type="NCBI Taxonomy" id="1870820"/>
    <lineage>
        <taxon>Bacteria</taxon>
        <taxon>Bacillati</taxon>
        <taxon>Bacillota</taxon>
        <taxon>Bacilli</taxon>
        <taxon>Bacillales</taxon>
        <taxon>Paenibacillaceae</taxon>
        <taxon>Paenibacillus</taxon>
    </lineage>
</organism>
<dbReference type="KEGG" id="pib:BBD41_23020"/>
<dbReference type="SUPFAM" id="SSF102705">
    <property type="entry name" value="NIF3 (NGG1p interacting factor 3)-like"/>
    <property type="match status" value="1"/>
</dbReference>
<feature type="binding site" evidence="4">
    <location>
        <position position="95"/>
    </location>
    <ligand>
        <name>a divalent metal cation</name>
        <dbReference type="ChEBI" id="CHEBI:60240"/>
        <label>1</label>
    </ligand>
</feature>
<dbReference type="InterPro" id="IPR036069">
    <property type="entry name" value="DUF34/NIF3_sf"/>
</dbReference>
<dbReference type="Pfam" id="PF01784">
    <property type="entry name" value="DUF34_NIF3"/>
    <property type="match status" value="1"/>
</dbReference>
<proteinExistence type="inferred from homology"/>
<evidence type="ECO:0000256" key="1">
    <source>
        <dbReference type="ARBA" id="ARBA00006964"/>
    </source>
</evidence>
<feature type="binding site" evidence="4">
    <location>
        <position position="274"/>
    </location>
    <ligand>
        <name>a divalent metal cation</name>
        <dbReference type="ChEBI" id="CHEBI:60240"/>
        <label>1</label>
    </ligand>
</feature>
<dbReference type="AlphaFoldDB" id="A0A1B2E5H1"/>